<reference evidence="3 4" key="1">
    <citation type="submission" date="2014-09" db="EMBL/GenBank/DDBJ databases">
        <authorList>
            <person name="Ellenberger Sabrina"/>
        </authorList>
    </citation>
    <scope>NUCLEOTIDE SEQUENCE [LARGE SCALE GENOMIC DNA]</scope>
    <source>
        <strain evidence="3 4">CBS 412.66</strain>
    </source>
</reference>
<dbReference type="EMBL" id="LN729513">
    <property type="protein sequence ID" value="CEP13312.1"/>
    <property type="molecule type" value="Genomic_DNA"/>
</dbReference>
<dbReference type="AlphaFoldDB" id="A0A0B7ND30"/>
<dbReference type="InterPro" id="IPR036282">
    <property type="entry name" value="Glutathione-S-Trfase_C_sf"/>
</dbReference>
<evidence type="ECO:0008006" key="5">
    <source>
        <dbReference type="Google" id="ProtNLM"/>
    </source>
</evidence>
<dbReference type="GO" id="GO:0004364">
    <property type="term" value="F:glutathione transferase activity"/>
    <property type="evidence" value="ECO:0007669"/>
    <property type="project" value="InterPro"/>
</dbReference>
<evidence type="ECO:0000313" key="3">
    <source>
        <dbReference type="EMBL" id="CEP13312.1"/>
    </source>
</evidence>
<dbReference type="SUPFAM" id="SSF47616">
    <property type="entry name" value="GST C-terminal domain-like"/>
    <property type="match status" value="1"/>
</dbReference>
<dbReference type="InterPro" id="IPR010987">
    <property type="entry name" value="Glutathione-S-Trfase_C-like"/>
</dbReference>
<proteinExistence type="predicted"/>
<name>A0A0B7ND30_9FUNG</name>
<dbReference type="STRING" id="35722.A0A0B7ND30"/>
<feature type="domain" description="GST N-terminal" evidence="1">
    <location>
        <begin position="3"/>
        <end position="89"/>
    </location>
</feature>
<dbReference type="PROSITE" id="PS50404">
    <property type="entry name" value="GST_NTER"/>
    <property type="match status" value="1"/>
</dbReference>
<dbReference type="InterPro" id="IPR004046">
    <property type="entry name" value="GST_C"/>
</dbReference>
<dbReference type="OrthoDB" id="422574at2759"/>
<dbReference type="InterPro" id="IPR036249">
    <property type="entry name" value="Thioredoxin-like_sf"/>
</dbReference>
<dbReference type="Proteomes" id="UP000054107">
    <property type="component" value="Unassembled WGS sequence"/>
</dbReference>
<protein>
    <recommendedName>
        <fullName evidence="5">GST N-terminal domain-containing protein</fullName>
    </recommendedName>
</protein>
<dbReference type="Gene3D" id="3.40.30.10">
    <property type="entry name" value="Glutaredoxin"/>
    <property type="match status" value="1"/>
</dbReference>
<dbReference type="PANTHER" id="PTHR45374">
    <property type="entry name" value="GLUTATHIONE S-TRANSFERASE TCHQD"/>
    <property type="match status" value="1"/>
</dbReference>
<dbReference type="InterPro" id="IPR004045">
    <property type="entry name" value="Glutathione_S-Trfase_N"/>
</dbReference>
<dbReference type="PANTHER" id="PTHR45374:SF2">
    <property type="entry name" value="TCHQD CLASS GLUTATHIONE S-TRANSFERASE"/>
    <property type="match status" value="1"/>
</dbReference>
<dbReference type="CDD" id="cd00299">
    <property type="entry name" value="GST_C_family"/>
    <property type="match status" value="1"/>
</dbReference>
<dbReference type="Pfam" id="PF13417">
    <property type="entry name" value="GST_N_3"/>
    <property type="match status" value="1"/>
</dbReference>
<dbReference type="SUPFAM" id="SSF52833">
    <property type="entry name" value="Thioredoxin-like"/>
    <property type="match status" value="1"/>
</dbReference>
<evidence type="ECO:0000313" key="4">
    <source>
        <dbReference type="Proteomes" id="UP000054107"/>
    </source>
</evidence>
<gene>
    <name evidence="3" type="primary">PARPA_07367.1 scaffold 27460</name>
</gene>
<organism evidence="3 4">
    <name type="scientific">Parasitella parasitica</name>
    <dbReference type="NCBI Taxonomy" id="35722"/>
    <lineage>
        <taxon>Eukaryota</taxon>
        <taxon>Fungi</taxon>
        <taxon>Fungi incertae sedis</taxon>
        <taxon>Mucoromycota</taxon>
        <taxon>Mucoromycotina</taxon>
        <taxon>Mucoromycetes</taxon>
        <taxon>Mucorales</taxon>
        <taxon>Mucorineae</taxon>
        <taxon>Mucoraceae</taxon>
        <taxon>Parasitella</taxon>
    </lineage>
</organism>
<accession>A0A0B7ND30</accession>
<dbReference type="Gene3D" id="1.20.1050.10">
    <property type="match status" value="1"/>
</dbReference>
<sequence length="260" mass="29954">MSPNLTLYTFKLSLWAGVPRLAINELNIPNVKQVEVDLSKAENFSPEYLKINPNHTVPALEIDQDGSKSYLDDTKSVVEYLDKLAGNKLSLPDKKAEIDDFLKHMHEEGDVGNPLFFTSGSKEELDAKQSIVPPFLKGRINGWETYLKEAPQHAALYEKNIKETKDLLNYYTSGKPEEMFALNKKLWETGQKFLDRAEELLKKNGDYLFGTYSVADVHFTAYLFRDLIVRKPEQVFENRSNLEAYYNRLKARPSFKKTFE</sequence>
<evidence type="ECO:0000259" key="2">
    <source>
        <dbReference type="PROSITE" id="PS50405"/>
    </source>
</evidence>
<evidence type="ECO:0000259" key="1">
    <source>
        <dbReference type="PROSITE" id="PS50404"/>
    </source>
</evidence>
<dbReference type="Pfam" id="PF14497">
    <property type="entry name" value="GST_C_3"/>
    <property type="match status" value="1"/>
</dbReference>
<feature type="domain" description="GST C-terminal" evidence="2">
    <location>
        <begin position="133"/>
        <end position="260"/>
    </location>
</feature>
<dbReference type="PROSITE" id="PS50405">
    <property type="entry name" value="GST_CTER"/>
    <property type="match status" value="1"/>
</dbReference>
<keyword evidence="4" id="KW-1185">Reference proteome</keyword>
<dbReference type="InterPro" id="IPR044617">
    <property type="entry name" value="TCHQD"/>
</dbReference>